<dbReference type="InterPro" id="IPR038765">
    <property type="entry name" value="Papain-like_cys_pep_sf"/>
</dbReference>
<dbReference type="EMBL" id="JACKXE010000001">
    <property type="protein sequence ID" value="MBB6625774.1"/>
    <property type="molecule type" value="Genomic_DNA"/>
</dbReference>
<evidence type="ECO:0000313" key="4">
    <source>
        <dbReference type="Proteomes" id="UP000523955"/>
    </source>
</evidence>
<sequence>MTLLRRAVVALCASLLLGSLGVAPATADKGSSLTDDKPQELAVPVARSMTLLCSGYASCKSQGMGSAGYAAANGTMYWRMYSGHNCTNYAAYRMVHSGLPNERPWSGGGNAEYWGLYNKEITDDVPKVGAVAWWAENVRPAGSAGHVAYVEKVISEDEIIVSQDSWGGDFSWARITRAGGSWPSGFVHFNDVSFDNTAKPTVSGDTKVGGVLTATTGSWSPASTDTTYSYAWKAGGEPITRATKATLTLRADEKGKRIQVAVTASRAGFPAATAVSTKTPVVESGVLSSTVAPVLSGEATVDQVLSVTAGTWDPASPSLAYQWLRDGAPIDGATATTYSPTPDDVDHVLTVRVTASRAGYDDVAVVTAPTDPVALADFVVKHAPTLTGSPRLGESLTLDPGSWSPATDATATITWFRGGLPVEGVTGTTYVLGPEDLGQRIAASVTVTRAGYTPLVQPTAATTLVKSRPTIRVRSTHPGHGRLDLVLRLAADGVDVVSGTVQVLSHGVVLKEVPVRTGTRNFALRHLEPGPMKLRFRYAGSSTLTGATLTKMVRVR</sequence>
<reference evidence="3 4" key="1">
    <citation type="submission" date="2020-08" db="EMBL/GenBank/DDBJ databases">
        <authorList>
            <person name="Seo M.-J."/>
        </authorList>
    </citation>
    <scope>NUCLEOTIDE SEQUENCE [LARGE SCALE GENOMIC DNA]</scope>
    <source>
        <strain evidence="3 4">KIGAM211</strain>
    </source>
</reference>
<dbReference type="Gene3D" id="2.60.40.2700">
    <property type="match status" value="3"/>
</dbReference>
<name>A0A7X0REZ3_9ACTN</name>
<protein>
    <submittedName>
        <fullName evidence="3">CHAP domain-containing protein</fullName>
    </submittedName>
</protein>
<evidence type="ECO:0000259" key="2">
    <source>
        <dbReference type="PROSITE" id="PS50911"/>
    </source>
</evidence>
<proteinExistence type="predicted"/>
<feature type="signal peptide" evidence="1">
    <location>
        <begin position="1"/>
        <end position="27"/>
    </location>
</feature>
<feature type="domain" description="Peptidase C51" evidence="2">
    <location>
        <begin position="61"/>
        <end position="191"/>
    </location>
</feature>
<dbReference type="RefSeq" id="WP_185251117.1">
    <property type="nucleotide sequence ID" value="NZ_JACKXE010000001.1"/>
</dbReference>
<dbReference type="SUPFAM" id="SSF54001">
    <property type="entry name" value="Cysteine proteinases"/>
    <property type="match status" value="1"/>
</dbReference>
<keyword evidence="4" id="KW-1185">Reference proteome</keyword>
<dbReference type="Pfam" id="PF05257">
    <property type="entry name" value="CHAP"/>
    <property type="match status" value="1"/>
</dbReference>
<gene>
    <name evidence="3" type="ORF">H5V45_00440</name>
</gene>
<evidence type="ECO:0000256" key="1">
    <source>
        <dbReference type="SAM" id="SignalP"/>
    </source>
</evidence>
<dbReference type="Gene3D" id="3.90.1720.10">
    <property type="entry name" value="endopeptidase domain like (from Nostoc punctiforme)"/>
    <property type="match status" value="1"/>
</dbReference>
<dbReference type="Proteomes" id="UP000523955">
    <property type="component" value="Unassembled WGS sequence"/>
</dbReference>
<organism evidence="3 4">
    <name type="scientific">Nocardioides luti</name>
    <dbReference type="NCBI Taxonomy" id="2761101"/>
    <lineage>
        <taxon>Bacteria</taxon>
        <taxon>Bacillati</taxon>
        <taxon>Actinomycetota</taxon>
        <taxon>Actinomycetes</taxon>
        <taxon>Propionibacteriales</taxon>
        <taxon>Nocardioidaceae</taxon>
        <taxon>Nocardioides</taxon>
    </lineage>
</organism>
<dbReference type="PROSITE" id="PS50911">
    <property type="entry name" value="CHAP"/>
    <property type="match status" value="1"/>
</dbReference>
<comment type="caution">
    <text evidence="3">The sequence shown here is derived from an EMBL/GenBank/DDBJ whole genome shotgun (WGS) entry which is preliminary data.</text>
</comment>
<evidence type="ECO:0000313" key="3">
    <source>
        <dbReference type="EMBL" id="MBB6625774.1"/>
    </source>
</evidence>
<accession>A0A7X0REZ3</accession>
<keyword evidence="1" id="KW-0732">Signal</keyword>
<dbReference type="InterPro" id="IPR007921">
    <property type="entry name" value="CHAP_dom"/>
</dbReference>
<feature type="chain" id="PRO_5031532109" evidence="1">
    <location>
        <begin position="28"/>
        <end position="556"/>
    </location>
</feature>
<dbReference type="AlphaFoldDB" id="A0A7X0REZ3"/>